<dbReference type="Pfam" id="PF00271">
    <property type="entry name" value="Helicase_C"/>
    <property type="match status" value="1"/>
</dbReference>
<dbReference type="InterPro" id="IPR014001">
    <property type="entry name" value="Helicase_ATP-bd"/>
</dbReference>
<evidence type="ECO:0000259" key="7">
    <source>
        <dbReference type="PROSITE" id="PS51194"/>
    </source>
</evidence>
<dbReference type="AlphaFoldDB" id="A0A4Z1SQG2"/>
<dbReference type="InterPro" id="IPR027417">
    <property type="entry name" value="P-loop_NTPase"/>
</dbReference>
<comment type="caution">
    <text evidence="8">The sequence shown here is derived from an EMBL/GenBank/DDBJ whole genome shotgun (WGS) entry which is preliminary data.</text>
</comment>
<dbReference type="EMBL" id="VDLU01000002">
    <property type="protein sequence ID" value="TNJ28094.1"/>
    <property type="molecule type" value="Genomic_DNA"/>
</dbReference>
<accession>A0A4Z1SQG2</accession>
<keyword evidence="9" id="KW-1185">Reference proteome</keyword>
<name>A0A4Z1SQG2_GIAMU</name>
<dbReference type="PROSITE" id="PS51192">
    <property type="entry name" value="HELICASE_ATP_BIND_1"/>
    <property type="match status" value="1"/>
</dbReference>
<dbReference type="VEuPathDB" id="GiardiaDB:GMRT_15158"/>
<evidence type="ECO:0000256" key="2">
    <source>
        <dbReference type="ARBA" id="ARBA00022801"/>
    </source>
</evidence>
<dbReference type="PANTHER" id="PTHR18934:SF91">
    <property type="entry name" value="PRE-MRNA-SPLICING FACTOR ATP-DEPENDENT RNA HELICASE PRP16"/>
    <property type="match status" value="1"/>
</dbReference>
<dbReference type="InterPro" id="IPR001650">
    <property type="entry name" value="Helicase_C-like"/>
</dbReference>
<dbReference type="Pfam" id="PF00270">
    <property type="entry name" value="DEAD"/>
    <property type="match status" value="1"/>
</dbReference>
<evidence type="ECO:0000256" key="1">
    <source>
        <dbReference type="ARBA" id="ARBA00022741"/>
    </source>
</evidence>
<sequence length="707" mass="79043">MSRRRSSQQTISQARTKLPIYPLRDAIVNAMINGKHRVTIVAGATGSGKSTQLPQYLHEGGYIKSRLTITQPRRVAAISLASYVAREQKTTLGKLVGYSVRFDDKTTPGVTKIRYATDGTVVREALLDQSFRSDSIIIVDEAHERSVNTDLLLGLLKVALGKNPNLRVVIMSATLNAQVFATFFGTESIYVVQGRQFPIHHHFTLEPERSYQDGVIACLQQICETEPKGNILVFLPGEHEITSVLGVMQHHCQLFDVLYTTSDDELDSAHIDDDQTTNSLLTRLKHDDGVDGREKVILPEGAKRVQILPLYANLSLQEQVRVFEPTPSDVRRIILATNIAETSITVPDIRYVIDCGYTRQKVHHSRLNLSSLVTVPCSRASVMQRAGRAGRVMEGHCYHIYTYETFCQLEKHDTPELLRTYLMPVYLIMLACGITNPMAFDFPSPPPLDAQRAAIERLAHMGCLDISASLVSVEQGLKLSTLGKDIVRFPTDPEMAVAILAARSFEREVVESVIGLVALLSGDLVYISVSDPELQKQSRIAQSQFSSHSGDHIMLLNVWNAYRAETQDQVGWCKRHFLSHRCLSYAEKVYTQLLTTFDEGFSGDEPQRKTKIKQFSSETCTDQNVIAHVQTLDLDSKVLYCFCRGYGANVGRLGEDRRTYSTSAGDARIHPSSCLRSFPAVVLFHEIVRTSSIYMRMVSEVPATWVM</sequence>
<dbReference type="CDD" id="cd18791">
    <property type="entry name" value="SF2_C_RHA"/>
    <property type="match status" value="1"/>
</dbReference>
<dbReference type="GO" id="GO:0004386">
    <property type="term" value="F:helicase activity"/>
    <property type="evidence" value="ECO:0007669"/>
    <property type="project" value="UniProtKB-KW"/>
</dbReference>
<dbReference type="Proteomes" id="UP000315496">
    <property type="component" value="Chromosome 2"/>
</dbReference>
<dbReference type="Gene3D" id="3.40.50.300">
    <property type="entry name" value="P-loop containing nucleotide triphosphate hydrolases"/>
    <property type="match status" value="2"/>
</dbReference>
<evidence type="ECO:0000259" key="6">
    <source>
        <dbReference type="PROSITE" id="PS51192"/>
    </source>
</evidence>
<dbReference type="SUPFAM" id="SSF52540">
    <property type="entry name" value="P-loop containing nucleoside triphosphate hydrolases"/>
    <property type="match status" value="1"/>
</dbReference>
<evidence type="ECO:0000313" key="9">
    <source>
        <dbReference type="Proteomes" id="UP000315496"/>
    </source>
</evidence>
<evidence type="ECO:0000256" key="3">
    <source>
        <dbReference type="ARBA" id="ARBA00022806"/>
    </source>
</evidence>
<comment type="similarity">
    <text evidence="5">Belongs to the DEAD box helicase family. DEAH subfamily. PRP16 sub-subfamily.</text>
</comment>
<dbReference type="InterPro" id="IPR011545">
    <property type="entry name" value="DEAD/DEAH_box_helicase_dom"/>
</dbReference>
<feature type="domain" description="Helicase ATP-binding" evidence="6">
    <location>
        <begin position="30"/>
        <end position="193"/>
    </location>
</feature>
<dbReference type="InterPro" id="IPR002464">
    <property type="entry name" value="DNA/RNA_helicase_DEAH_CS"/>
</dbReference>
<evidence type="ECO:0000256" key="4">
    <source>
        <dbReference type="ARBA" id="ARBA00022840"/>
    </source>
</evidence>
<dbReference type="SMART" id="SM00847">
    <property type="entry name" value="HA2"/>
    <property type="match status" value="1"/>
</dbReference>
<dbReference type="PANTHER" id="PTHR18934">
    <property type="entry name" value="ATP-DEPENDENT RNA HELICASE"/>
    <property type="match status" value="1"/>
</dbReference>
<gene>
    <name evidence="8" type="ORF">GMRT_15158</name>
</gene>
<dbReference type="GO" id="GO:0005524">
    <property type="term" value="F:ATP binding"/>
    <property type="evidence" value="ECO:0007669"/>
    <property type="project" value="UniProtKB-KW"/>
</dbReference>
<dbReference type="OrthoDB" id="10253254at2759"/>
<dbReference type="GO" id="GO:0016787">
    <property type="term" value="F:hydrolase activity"/>
    <property type="evidence" value="ECO:0007669"/>
    <property type="project" value="UniProtKB-KW"/>
</dbReference>
<dbReference type="GO" id="GO:0003723">
    <property type="term" value="F:RNA binding"/>
    <property type="evidence" value="ECO:0007669"/>
    <property type="project" value="TreeGrafter"/>
</dbReference>
<dbReference type="PROSITE" id="PS51194">
    <property type="entry name" value="HELICASE_CTER"/>
    <property type="match status" value="1"/>
</dbReference>
<evidence type="ECO:0000313" key="8">
    <source>
        <dbReference type="EMBL" id="TNJ28094.1"/>
    </source>
</evidence>
<dbReference type="SMART" id="SM00490">
    <property type="entry name" value="HELICc"/>
    <property type="match status" value="1"/>
</dbReference>
<proteinExistence type="inferred from homology"/>
<reference evidence="8 9" key="1">
    <citation type="submission" date="2019-05" db="EMBL/GenBank/DDBJ databases">
        <title>The compact genome of Giardia muris reveals important steps in the evolution of intestinal protozoan parasites.</title>
        <authorList>
            <person name="Xu F."/>
            <person name="Jimenez-Gonzalez A."/>
            <person name="Einarsson E."/>
            <person name="Astvaldsson A."/>
            <person name="Peirasmaki D."/>
            <person name="Eckmann L."/>
            <person name="Andersson J.O."/>
            <person name="Svard S.G."/>
            <person name="Jerlstrom-Hultqvist J."/>
        </authorList>
    </citation>
    <scope>NUCLEOTIDE SEQUENCE [LARGE SCALE GENOMIC DNA]</scope>
    <source>
        <strain evidence="8 9">Roberts-Thomson</strain>
    </source>
</reference>
<dbReference type="InterPro" id="IPR007502">
    <property type="entry name" value="Helicase-assoc_dom"/>
</dbReference>
<dbReference type="Pfam" id="PF07717">
    <property type="entry name" value="OB_NTP_bind"/>
    <property type="match status" value="1"/>
</dbReference>
<protein>
    <submittedName>
        <fullName evidence="8">Putative RNA helicase</fullName>
    </submittedName>
</protein>
<keyword evidence="4" id="KW-0067">ATP-binding</keyword>
<feature type="domain" description="Helicase C-terminal" evidence="7">
    <location>
        <begin position="246"/>
        <end position="433"/>
    </location>
</feature>
<dbReference type="CDD" id="cd17917">
    <property type="entry name" value="DEXHc_RHA-like"/>
    <property type="match status" value="1"/>
</dbReference>
<keyword evidence="1" id="KW-0547">Nucleotide-binding</keyword>
<keyword evidence="2" id="KW-0378">Hydrolase</keyword>
<dbReference type="InterPro" id="IPR011709">
    <property type="entry name" value="DEAD-box_helicase_OB_fold"/>
</dbReference>
<dbReference type="Gene3D" id="1.20.120.1080">
    <property type="match status" value="1"/>
</dbReference>
<evidence type="ECO:0000256" key="5">
    <source>
        <dbReference type="ARBA" id="ARBA00038040"/>
    </source>
</evidence>
<dbReference type="SMART" id="SM00487">
    <property type="entry name" value="DEXDc"/>
    <property type="match status" value="1"/>
</dbReference>
<keyword evidence="3 8" id="KW-0347">Helicase</keyword>
<organism evidence="8 9">
    <name type="scientific">Giardia muris</name>
    <dbReference type="NCBI Taxonomy" id="5742"/>
    <lineage>
        <taxon>Eukaryota</taxon>
        <taxon>Metamonada</taxon>
        <taxon>Diplomonadida</taxon>
        <taxon>Hexamitidae</taxon>
        <taxon>Giardiinae</taxon>
        <taxon>Giardia</taxon>
    </lineage>
</organism>
<dbReference type="PROSITE" id="PS00690">
    <property type="entry name" value="DEAH_ATP_HELICASE"/>
    <property type="match status" value="1"/>
</dbReference>